<name>G9P519_HYPAI</name>
<evidence type="ECO:0000313" key="3">
    <source>
        <dbReference type="EMBL" id="EHK41259.1"/>
    </source>
</evidence>
<sequence>MGFRPCRTLFIAARPPFLASALQLLLQMPPASPFTASPFDLVINPGQRANSPVRPWLHPTFGRARLRTKTPDEKATHRCGSHWKHGQPDPALKVPAWSAVALTSHLMLRPTG</sequence>
<keyword evidence="2" id="KW-0732">Signal</keyword>
<feature type="chain" id="PRO_5003524915" description="Secreted protein" evidence="2">
    <location>
        <begin position="22"/>
        <end position="112"/>
    </location>
</feature>
<feature type="signal peptide" evidence="2">
    <location>
        <begin position="1"/>
        <end position="21"/>
    </location>
</feature>
<accession>G9P519</accession>
<evidence type="ECO:0000313" key="4">
    <source>
        <dbReference type="Proteomes" id="UP000005426"/>
    </source>
</evidence>
<evidence type="ECO:0008006" key="5">
    <source>
        <dbReference type="Google" id="ProtNLM"/>
    </source>
</evidence>
<evidence type="ECO:0000256" key="1">
    <source>
        <dbReference type="SAM" id="MobiDB-lite"/>
    </source>
</evidence>
<dbReference type="eggNOG" id="ENOG502T5KB">
    <property type="taxonomic scope" value="Eukaryota"/>
</dbReference>
<reference evidence="3 4" key="1">
    <citation type="journal article" date="2011" name="Genome Biol.">
        <title>Comparative genome sequence analysis underscores mycoparasitism as the ancestral life style of Trichoderma.</title>
        <authorList>
            <person name="Kubicek C.P."/>
            <person name="Herrera-Estrella A."/>
            <person name="Seidl-Seiboth V."/>
            <person name="Martinez D.A."/>
            <person name="Druzhinina I.S."/>
            <person name="Thon M."/>
            <person name="Zeilinger S."/>
            <person name="Casas-Flores S."/>
            <person name="Horwitz B.A."/>
            <person name="Mukherjee P.K."/>
            <person name="Mukherjee M."/>
            <person name="Kredics L."/>
            <person name="Alcaraz L.D."/>
            <person name="Aerts A."/>
            <person name="Antal Z."/>
            <person name="Atanasova L."/>
            <person name="Cervantes-Badillo M.G."/>
            <person name="Challacombe J."/>
            <person name="Chertkov O."/>
            <person name="McCluskey K."/>
            <person name="Coulpier F."/>
            <person name="Deshpande N."/>
            <person name="von Doehren H."/>
            <person name="Ebbole D.J."/>
            <person name="Esquivel-Naranjo E.U."/>
            <person name="Fekete E."/>
            <person name="Flipphi M."/>
            <person name="Glaser F."/>
            <person name="Gomez-Rodriguez E.Y."/>
            <person name="Gruber S."/>
            <person name="Han C."/>
            <person name="Henrissat B."/>
            <person name="Hermosa R."/>
            <person name="Hernandez-Onate M."/>
            <person name="Karaffa L."/>
            <person name="Kosti I."/>
            <person name="Le Crom S."/>
            <person name="Lindquist E."/>
            <person name="Lucas S."/>
            <person name="Luebeck M."/>
            <person name="Luebeck P.S."/>
            <person name="Margeot A."/>
            <person name="Metz B."/>
            <person name="Misra M."/>
            <person name="Nevalainen H."/>
            <person name="Omann M."/>
            <person name="Packer N."/>
            <person name="Perrone G."/>
            <person name="Uresti-Rivera E.E."/>
            <person name="Salamov A."/>
            <person name="Schmoll M."/>
            <person name="Seiboth B."/>
            <person name="Shapiro H."/>
            <person name="Sukno S."/>
            <person name="Tamayo-Ramos J.A."/>
            <person name="Tisch D."/>
            <person name="Wiest A."/>
            <person name="Wilkinson H.H."/>
            <person name="Zhang M."/>
            <person name="Coutinho P.M."/>
            <person name="Kenerley C.M."/>
            <person name="Monte E."/>
            <person name="Baker S.E."/>
            <person name="Grigoriev I.V."/>
        </authorList>
    </citation>
    <scope>NUCLEOTIDE SEQUENCE [LARGE SCALE GENOMIC DNA]</scope>
    <source>
        <strain evidence="4">ATCC 20476 / IMI 206040</strain>
    </source>
</reference>
<feature type="region of interest" description="Disordered" evidence="1">
    <location>
        <begin position="67"/>
        <end position="87"/>
    </location>
</feature>
<evidence type="ECO:0000256" key="2">
    <source>
        <dbReference type="SAM" id="SignalP"/>
    </source>
</evidence>
<dbReference type="EMBL" id="ABDG02000027">
    <property type="protein sequence ID" value="EHK41259.1"/>
    <property type="molecule type" value="Genomic_DNA"/>
</dbReference>
<dbReference type="OrthoDB" id="4900268at2759"/>
<proteinExistence type="predicted"/>
<dbReference type="HOGENOM" id="CLU_2146213_0_0_1"/>
<keyword evidence="4" id="KW-1185">Reference proteome</keyword>
<dbReference type="Proteomes" id="UP000005426">
    <property type="component" value="Unassembled WGS sequence"/>
</dbReference>
<comment type="caution">
    <text evidence="3">The sequence shown here is derived from an EMBL/GenBank/DDBJ whole genome shotgun (WGS) entry which is preliminary data.</text>
</comment>
<dbReference type="AlphaFoldDB" id="G9P519"/>
<protein>
    <recommendedName>
        <fullName evidence="5">Secreted protein</fullName>
    </recommendedName>
</protein>
<gene>
    <name evidence="3" type="ORF">TRIATDRAFT_29967</name>
</gene>
<organism evidence="3 4">
    <name type="scientific">Hypocrea atroviridis (strain ATCC 20476 / IMI 206040)</name>
    <name type="common">Trichoderma atroviride</name>
    <dbReference type="NCBI Taxonomy" id="452589"/>
    <lineage>
        <taxon>Eukaryota</taxon>
        <taxon>Fungi</taxon>
        <taxon>Dikarya</taxon>
        <taxon>Ascomycota</taxon>
        <taxon>Pezizomycotina</taxon>
        <taxon>Sordariomycetes</taxon>
        <taxon>Hypocreomycetidae</taxon>
        <taxon>Hypocreales</taxon>
        <taxon>Hypocreaceae</taxon>
        <taxon>Trichoderma</taxon>
    </lineage>
</organism>